<evidence type="ECO:0000256" key="1">
    <source>
        <dbReference type="ARBA" id="ARBA00022801"/>
    </source>
</evidence>
<proteinExistence type="predicted"/>
<dbReference type="GO" id="GO:0008477">
    <property type="term" value="F:purine nucleosidase activity"/>
    <property type="evidence" value="ECO:0007669"/>
    <property type="project" value="TreeGrafter"/>
</dbReference>
<organism evidence="4 5">
    <name type="scientific">Deinococcus peraridilitoris (strain DSM 19664 / LMG 22246 / CIP 109416 / KR-200)</name>
    <dbReference type="NCBI Taxonomy" id="937777"/>
    <lineage>
        <taxon>Bacteria</taxon>
        <taxon>Thermotogati</taxon>
        <taxon>Deinococcota</taxon>
        <taxon>Deinococci</taxon>
        <taxon>Deinococcales</taxon>
        <taxon>Deinococcaceae</taxon>
        <taxon>Deinococcus</taxon>
    </lineage>
</organism>
<keyword evidence="5" id="KW-1185">Reference proteome</keyword>
<dbReference type="GO" id="GO:0005829">
    <property type="term" value="C:cytosol"/>
    <property type="evidence" value="ECO:0007669"/>
    <property type="project" value="TreeGrafter"/>
</dbReference>
<dbReference type="InterPro" id="IPR036452">
    <property type="entry name" value="Ribo_hydro-like"/>
</dbReference>
<dbReference type="STRING" id="937777.Deipe_2257"/>
<dbReference type="PANTHER" id="PTHR12304:SF4">
    <property type="entry name" value="URIDINE NUCLEOSIDASE"/>
    <property type="match status" value="1"/>
</dbReference>
<dbReference type="eggNOG" id="COG1957">
    <property type="taxonomic scope" value="Bacteria"/>
</dbReference>
<dbReference type="Pfam" id="PF01156">
    <property type="entry name" value="IU_nuc_hydro"/>
    <property type="match status" value="1"/>
</dbReference>
<gene>
    <name evidence="4" type="ordered locus">Deipe_2257</name>
</gene>
<dbReference type="CDD" id="cd02651">
    <property type="entry name" value="nuc_hydro_IU_UC_XIUA"/>
    <property type="match status" value="1"/>
</dbReference>
<accession>L0A1G4</accession>
<dbReference type="HOGENOM" id="CLU_036838_2_0_0"/>
<evidence type="ECO:0000256" key="2">
    <source>
        <dbReference type="ARBA" id="ARBA00023295"/>
    </source>
</evidence>
<feature type="domain" description="Inosine/uridine-preferring nucleoside hydrolase" evidence="3">
    <location>
        <begin position="5"/>
        <end position="301"/>
    </location>
</feature>
<dbReference type="Gene3D" id="3.90.245.10">
    <property type="entry name" value="Ribonucleoside hydrolase-like"/>
    <property type="match status" value="1"/>
</dbReference>
<evidence type="ECO:0000313" key="5">
    <source>
        <dbReference type="Proteomes" id="UP000010467"/>
    </source>
</evidence>
<name>L0A1G4_DEIPD</name>
<dbReference type="SUPFAM" id="SSF53590">
    <property type="entry name" value="Nucleoside hydrolase"/>
    <property type="match status" value="1"/>
</dbReference>
<reference evidence="5" key="1">
    <citation type="submission" date="2012-03" db="EMBL/GenBank/DDBJ databases">
        <title>Complete sequence of chromosome of Deinococcus peraridilitoris DSM 19664.</title>
        <authorList>
            <person name="Lucas S."/>
            <person name="Copeland A."/>
            <person name="Lapidus A."/>
            <person name="Glavina del Rio T."/>
            <person name="Dalin E."/>
            <person name="Tice H."/>
            <person name="Bruce D."/>
            <person name="Goodwin L."/>
            <person name="Pitluck S."/>
            <person name="Peters L."/>
            <person name="Mikhailova N."/>
            <person name="Lu M."/>
            <person name="Kyrpides N."/>
            <person name="Mavromatis K."/>
            <person name="Ivanova N."/>
            <person name="Brettin T."/>
            <person name="Detter J.C."/>
            <person name="Han C."/>
            <person name="Larimer F."/>
            <person name="Land M."/>
            <person name="Hauser L."/>
            <person name="Markowitz V."/>
            <person name="Cheng J.-F."/>
            <person name="Hugenholtz P."/>
            <person name="Woyke T."/>
            <person name="Wu D."/>
            <person name="Pukall R."/>
            <person name="Steenblock K."/>
            <person name="Brambilla E."/>
            <person name="Klenk H.-P."/>
            <person name="Eisen J.A."/>
        </authorList>
    </citation>
    <scope>NUCLEOTIDE SEQUENCE [LARGE SCALE GENOMIC DNA]</scope>
    <source>
        <strain evidence="5">DSM 19664 / LMG 22246 / CIP 109416 / KR-200</strain>
    </source>
</reference>
<dbReference type="GO" id="GO:0045437">
    <property type="term" value="F:uridine nucleosidase activity"/>
    <property type="evidence" value="ECO:0007669"/>
    <property type="project" value="UniProtKB-ARBA"/>
</dbReference>
<evidence type="ECO:0000259" key="3">
    <source>
        <dbReference type="Pfam" id="PF01156"/>
    </source>
</evidence>
<dbReference type="InterPro" id="IPR001910">
    <property type="entry name" value="Inosine/uridine_hydrolase_dom"/>
</dbReference>
<dbReference type="PATRIC" id="fig|937777.3.peg.2257"/>
<dbReference type="PANTHER" id="PTHR12304">
    <property type="entry name" value="INOSINE-URIDINE PREFERRING NUCLEOSIDE HYDROLASE"/>
    <property type="match status" value="1"/>
</dbReference>
<dbReference type="OrthoDB" id="9797882at2"/>
<keyword evidence="2" id="KW-0326">Glycosidase</keyword>
<dbReference type="RefSeq" id="WP_015236041.1">
    <property type="nucleotide sequence ID" value="NC_019793.1"/>
</dbReference>
<dbReference type="GO" id="GO:0006152">
    <property type="term" value="P:purine nucleoside catabolic process"/>
    <property type="evidence" value="ECO:0007669"/>
    <property type="project" value="TreeGrafter"/>
</dbReference>
<keyword evidence="1 4" id="KW-0378">Hydrolase</keyword>
<protein>
    <submittedName>
        <fullName evidence="4">Inosine-uridine nucleoside N-ribohydrolase</fullName>
    </submittedName>
</protein>
<dbReference type="KEGG" id="dpd:Deipe_2257"/>
<dbReference type="InterPro" id="IPR023186">
    <property type="entry name" value="IUNH"/>
</dbReference>
<evidence type="ECO:0000313" key="4">
    <source>
        <dbReference type="EMBL" id="AFZ67738.1"/>
    </source>
</evidence>
<dbReference type="InterPro" id="IPR015910">
    <property type="entry name" value="I/U_nuclsd_hydro_CS"/>
</dbReference>
<sequence length="312" mass="33462">MALPIILDCDPGHDDAIALLLALASPELDLLGVTVTHGNVGLPRTLANALLVRELAGEAGARVPVYAGAWRPLIRPALHATHVHGESGLGDVKLPPCRRAAESGHAAQFMIDAVCGRPGEVTLVATGPLTNLALALRLDERFARDVREVVLMGGSADWGNASPAAEFNFFADPHAARVVFESGVKITMFGLNASRQVPVDEARVQQLQDVNSNAGRVASRFLEDYLKRVASRGRQKRGALHDPCTVAFLLQPELFGVREMFVQIDDREGPNFGRSSCDVNGVSGEMPNAFVAMQADADGFYTLLSERLARLP</sequence>
<dbReference type="Proteomes" id="UP000010467">
    <property type="component" value="Chromosome"/>
</dbReference>
<dbReference type="PROSITE" id="PS01247">
    <property type="entry name" value="IUNH"/>
    <property type="match status" value="1"/>
</dbReference>
<dbReference type="AlphaFoldDB" id="L0A1G4"/>
<dbReference type="EMBL" id="CP003382">
    <property type="protein sequence ID" value="AFZ67738.1"/>
    <property type="molecule type" value="Genomic_DNA"/>
</dbReference>